<evidence type="ECO:0000313" key="1">
    <source>
        <dbReference type="EMBL" id="EPG56329.1"/>
    </source>
</evidence>
<dbReference type="GeneID" id="61174693"/>
<sequence length="142" mass="16700">MDEYNSFGPSPLFYEFEEPYYATNDKTTLESDLKFLQILLEKGFSLKVRSLPEHPHSYPGGGVAVTNCAINSILESDSKILMSLLKSQNLSDYSCRGFYKVYYQSWIFYPDEKKKMQEKIKKFKLDSFFPEFEEESYLFKPE</sequence>
<dbReference type="EMBL" id="AHNP02000013">
    <property type="protein sequence ID" value="EPG56329.1"/>
    <property type="molecule type" value="Genomic_DNA"/>
</dbReference>
<gene>
    <name evidence="1" type="ORF">LEP1GSC103_1184</name>
</gene>
<comment type="caution">
    <text evidence="1">The sequence shown here is derived from an EMBL/GenBank/DDBJ whole genome shotgun (WGS) entry which is preliminary data.</text>
</comment>
<name>A0AAV3J7U8_LEPBO</name>
<dbReference type="Proteomes" id="UP000014570">
    <property type="component" value="Unassembled WGS sequence"/>
</dbReference>
<organism evidence="1 2">
    <name type="scientific">Leptospira borgpetersenii serovar Javanica str. UI 09931</name>
    <dbReference type="NCBI Taxonomy" id="1049767"/>
    <lineage>
        <taxon>Bacteria</taxon>
        <taxon>Pseudomonadati</taxon>
        <taxon>Spirochaetota</taxon>
        <taxon>Spirochaetia</taxon>
        <taxon>Leptospirales</taxon>
        <taxon>Leptospiraceae</taxon>
        <taxon>Leptospira</taxon>
    </lineage>
</organism>
<dbReference type="RefSeq" id="WP_002734447.1">
    <property type="nucleotide sequence ID" value="NZ_AHNP02000013.1"/>
</dbReference>
<reference evidence="1 2" key="1">
    <citation type="submission" date="2013-04" db="EMBL/GenBank/DDBJ databases">
        <authorList>
            <person name="Harkins D.M."/>
            <person name="Durkin A.S."/>
            <person name="Brinkac L.M."/>
            <person name="Haft D.H."/>
            <person name="Selengut J.D."/>
            <person name="Sanka R."/>
            <person name="DePew J."/>
            <person name="Purushe J."/>
            <person name="Chanthongthip A."/>
            <person name="Lattana O."/>
            <person name="Phetsouvanh R."/>
            <person name="Newton P.N."/>
            <person name="Vinetz J.M."/>
            <person name="Sutton G.G."/>
            <person name="Nierman W.C."/>
            <person name="Fouts D.E."/>
        </authorList>
    </citation>
    <scope>NUCLEOTIDE SEQUENCE [LARGE SCALE GENOMIC DNA]</scope>
    <source>
        <strain evidence="1 2">UI 09931</strain>
    </source>
</reference>
<evidence type="ECO:0000313" key="2">
    <source>
        <dbReference type="Proteomes" id="UP000014570"/>
    </source>
</evidence>
<proteinExistence type="predicted"/>
<accession>A0AAV3J7U8</accession>
<protein>
    <submittedName>
        <fullName evidence="1">Uncharacterized protein</fullName>
    </submittedName>
</protein>
<dbReference type="AlphaFoldDB" id="A0AAV3J7U8"/>